<proteinExistence type="predicted"/>
<protein>
    <submittedName>
        <fullName evidence="7">Probable serine/threonine-protein kinase MARK-A-like</fullName>
    </submittedName>
</protein>
<dbReference type="GeneID" id="100378333"/>
<keyword evidence="1" id="KW-0547">Nucleotide-binding</keyword>
<dbReference type="Gene3D" id="1.10.510.10">
    <property type="entry name" value="Transferase(Phosphotransferase) domain 1"/>
    <property type="match status" value="1"/>
</dbReference>
<sequence length="710" mass="81587">MALQTYTYEEKYFPCASTEVEECRRHGYELTDKTLGSGAYAKVKLAYASESKIVRNAKLTNDLSRKGNSMVAIKIICRKDAPPDYINKFMPREIEALKTTYRHENLIQLYEYFRTELRIYLIMEFAASGDMLEFINNTSLKNGLGGIGEELSRRLFRQLVSGILHCHQLDVVHRDLKCENILLDEYKNIKLLSLTIGDENNCFPLLVLFMCEQHCNFGFATRIPNNKSHLLKTFCGSYAYAAPEILTATHYDGKLTDIWSLGIILFAMVNGKLPFSDNNLKSLIEQTKQKLEFKPWITNECQDLVCRLLRVKPLARLKAHEILRHPWLMKNNPRNDRIKKIRCAILQNQSNEDISIEDIEDDDEEEIDIDEYLESNGENLVTKTPSFSMFRAPRSPKKRVTNSPATNAEKTNIAHYHEFVLNSEKALRCTPILNPSHPKEKPVKMEKVVASKPKTRVIMTKLLAEKKKQASKLCDQNIMDTKAAGESFLVKNIYQKAEVKEKKEKNETEQEKLRERKRREMRRKLLGIPVLYGQYRDLLRPKTQEQLSKMIGSVKGKGPVSQSKVIGAPNQHKGSILPPLLKQKGDEANTTTFRYTYSKKNNEDVQNKNKAKTKVTLVQLKSNNSQLPSKTQDVFLNYKARQVREKQCQSVTNNSPTSKFYSNSQQIYAGSISEHGQCAKKATRKCLYQKTKVQGKFPKLYMQRAKVVVN</sequence>
<organism evidence="6 7">
    <name type="scientific">Saccoglossus kowalevskii</name>
    <name type="common">Acorn worm</name>
    <dbReference type="NCBI Taxonomy" id="10224"/>
    <lineage>
        <taxon>Eukaryota</taxon>
        <taxon>Metazoa</taxon>
        <taxon>Hemichordata</taxon>
        <taxon>Enteropneusta</taxon>
        <taxon>Harrimaniidae</taxon>
        <taxon>Saccoglossus</taxon>
    </lineage>
</organism>
<feature type="domain" description="Protein kinase" evidence="5">
    <location>
        <begin position="29"/>
        <end position="328"/>
    </location>
</feature>
<evidence type="ECO:0000313" key="6">
    <source>
        <dbReference type="Proteomes" id="UP000694865"/>
    </source>
</evidence>
<reference evidence="7" key="1">
    <citation type="submission" date="2025-08" db="UniProtKB">
        <authorList>
            <consortium name="RefSeq"/>
        </authorList>
    </citation>
    <scope>IDENTIFICATION</scope>
    <source>
        <tissue evidence="7">Testes</tissue>
    </source>
</reference>
<dbReference type="PANTHER" id="PTHR24346:SF84">
    <property type="entry name" value="TESTIS SPECIFIC SERINE KINASE 5"/>
    <property type="match status" value="1"/>
</dbReference>
<keyword evidence="6" id="KW-1185">Reference proteome</keyword>
<dbReference type="Proteomes" id="UP000694865">
    <property type="component" value="Unplaced"/>
</dbReference>
<keyword evidence="3" id="KW-0175">Coiled coil</keyword>
<evidence type="ECO:0000259" key="5">
    <source>
        <dbReference type="PROSITE" id="PS50011"/>
    </source>
</evidence>
<dbReference type="PROSITE" id="PS50011">
    <property type="entry name" value="PROTEIN_KINASE_DOM"/>
    <property type="match status" value="1"/>
</dbReference>
<accession>A0ABM0MM78</accession>
<dbReference type="PROSITE" id="PS00108">
    <property type="entry name" value="PROTEIN_KINASE_ST"/>
    <property type="match status" value="1"/>
</dbReference>
<evidence type="ECO:0000256" key="1">
    <source>
        <dbReference type="ARBA" id="ARBA00022741"/>
    </source>
</evidence>
<gene>
    <name evidence="7" type="primary">LOC100378333</name>
</gene>
<evidence type="ECO:0000313" key="7">
    <source>
        <dbReference type="RefSeq" id="XP_006821119.1"/>
    </source>
</evidence>
<evidence type="ECO:0000256" key="4">
    <source>
        <dbReference type="SAM" id="MobiDB-lite"/>
    </source>
</evidence>
<dbReference type="RefSeq" id="XP_006821119.1">
    <property type="nucleotide sequence ID" value="XM_006821056.1"/>
</dbReference>
<feature type="coiled-coil region" evidence="3">
    <location>
        <begin position="496"/>
        <end position="523"/>
    </location>
</feature>
<evidence type="ECO:0000256" key="2">
    <source>
        <dbReference type="ARBA" id="ARBA00022840"/>
    </source>
</evidence>
<dbReference type="SMART" id="SM00220">
    <property type="entry name" value="S_TKc"/>
    <property type="match status" value="1"/>
</dbReference>
<feature type="region of interest" description="Disordered" evidence="4">
    <location>
        <begin position="553"/>
        <end position="582"/>
    </location>
</feature>
<keyword evidence="2" id="KW-0067">ATP-binding</keyword>
<dbReference type="SUPFAM" id="SSF56112">
    <property type="entry name" value="Protein kinase-like (PK-like)"/>
    <property type="match status" value="1"/>
</dbReference>
<name>A0ABM0MM78_SACKO</name>
<dbReference type="InterPro" id="IPR000719">
    <property type="entry name" value="Prot_kinase_dom"/>
</dbReference>
<dbReference type="InterPro" id="IPR008271">
    <property type="entry name" value="Ser/Thr_kinase_AS"/>
</dbReference>
<dbReference type="PANTHER" id="PTHR24346">
    <property type="entry name" value="MAP/MICROTUBULE AFFINITY-REGULATING KINASE"/>
    <property type="match status" value="1"/>
</dbReference>
<evidence type="ECO:0000256" key="3">
    <source>
        <dbReference type="SAM" id="Coils"/>
    </source>
</evidence>
<dbReference type="InterPro" id="IPR011009">
    <property type="entry name" value="Kinase-like_dom_sf"/>
</dbReference>
<dbReference type="Pfam" id="PF00069">
    <property type="entry name" value="Pkinase"/>
    <property type="match status" value="1"/>
</dbReference>